<keyword evidence="1" id="KW-1133">Transmembrane helix</keyword>
<gene>
    <name evidence="2" type="ORF">HMPREF9488_01590</name>
</gene>
<evidence type="ECO:0000313" key="3">
    <source>
        <dbReference type="Proteomes" id="UP000003157"/>
    </source>
</evidence>
<feature type="transmembrane region" description="Helical" evidence="1">
    <location>
        <begin position="12"/>
        <end position="32"/>
    </location>
</feature>
<dbReference type="OrthoDB" id="2002375at2"/>
<evidence type="ECO:0000256" key="1">
    <source>
        <dbReference type="SAM" id="Phobius"/>
    </source>
</evidence>
<keyword evidence="1" id="KW-0472">Membrane</keyword>
<organism evidence="2 3">
    <name type="scientific">Coprobacillus cateniformis</name>
    <dbReference type="NCBI Taxonomy" id="100884"/>
    <lineage>
        <taxon>Bacteria</taxon>
        <taxon>Bacillati</taxon>
        <taxon>Bacillota</taxon>
        <taxon>Erysipelotrichia</taxon>
        <taxon>Erysipelotrichales</taxon>
        <taxon>Coprobacillaceae</taxon>
        <taxon>Coprobacillus</taxon>
    </lineage>
</organism>
<keyword evidence="1" id="KW-0812">Transmembrane</keyword>
<dbReference type="HOGENOM" id="CLU_2878168_0_0_9"/>
<accession>E7GA00</accession>
<keyword evidence="3" id="KW-1185">Reference proteome</keyword>
<name>E7GA00_9FIRM</name>
<dbReference type="EMBL" id="ADKX01000030">
    <property type="protein sequence ID" value="EFW05008.1"/>
    <property type="molecule type" value="Genomic_DNA"/>
</dbReference>
<protein>
    <submittedName>
        <fullName evidence="2">Uncharacterized protein</fullName>
    </submittedName>
</protein>
<proteinExistence type="predicted"/>
<reference evidence="2 3" key="1">
    <citation type="submission" date="2010-12" db="EMBL/GenBank/DDBJ databases">
        <title>The Genome Sequence of Coprobacillus sp. strain 29_1.</title>
        <authorList>
            <consortium name="The Broad Institute Genome Sequencing Platform"/>
            <person name="Earl A."/>
            <person name="Ward D."/>
            <person name="Feldgarden M."/>
            <person name="Gevers D."/>
            <person name="Daigneault M."/>
            <person name="Sibley C.D."/>
            <person name="White A."/>
            <person name="Strauss J."/>
            <person name="Allen-Vercoe E."/>
            <person name="Young S.K."/>
            <person name="Zeng Q."/>
            <person name="Gargeya S."/>
            <person name="Fitzgerald M."/>
            <person name="Haas B."/>
            <person name="Abouelleil A."/>
            <person name="Alvarado L."/>
            <person name="Arachchi H.M."/>
            <person name="Berlin A."/>
            <person name="Brown A."/>
            <person name="Chapman S.B."/>
            <person name="Chen Z."/>
            <person name="Dunbar C."/>
            <person name="Freedman E."/>
            <person name="Gearin G."/>
            <person name="Gellesch M."/>
            <person name="Goldberg J."/>
            <person name="Griggs A."/>
            <person name="Gujja S."/>
            <person name="Heilman E."/>
            <person name="Heiman D."/>
            <person name="Howarth C."/>
            <person name="Larson L."/>
            <person name="Lui A."/>
            <person name="MacDonald P.J.P."/>
            <person name="Mehta T."/>
            <person name="Montmayeur A."/>
            <person name="Murphy C."/>
            <person name="Neiman D."/>
            <person name="Pearson M."/>
            <person name="Priest M."/>
            <person name="Roberts A."/>
            <person name="Saif S."/>
            <person name="Shea T."/>
            <person name="Shenoy N."/>
            <person name="Sisk P."/>
            <person name="Stolte C."/>
            <person name="Sykes S."/>
            <person name="White J."/>
            <person name="Yandava C."/>
            <person name="Nusbaum C."/>
            <person name="Birren B."/>
        </authorList>
    </citation>
    <scope>NUCLEOTIDE SEQUENCE [LARGE SCALE GENOMIC DNA]</scope>
    <source>
        <strain evidence="2 3">29_1</strain>
    </source>
</reference>
<comment type="caution">
    <text evidence="2">The sequence shown here is derived from an EMBL/GenBank/DDBJ whole genome shotgun (WGS) entry which is preliminary data.</text>
</comment>
<evidence type="ECO:0000313" key="2">
    <source>
        <dbReference type="EMBL" id="EFW05008.1"/>
    </source>
</evidence>
<sequence length="63" mass="7391">MSLFVDIHPNGYKGMTLSSILYFIGAIIYYIWLKSEVKKQNDLLKSIQEKKINIILKVYIIIK</sequence>
<dbReference type="AlphaFoldDB" id="E7GA00"/>
<dbReference type="Proteomes" id="UP000003157">
    <property type="component" value="Unassembled WGS sequence"/>
</dbReference>